<comment type="caution">
    <text evidence="1">The sequence shown here is derived from an EMBL/GenBank/DDBJ whole genome shotgun (WGS) entry which is preliminary data.</text>
</comment>
<dbReference type="EMBL" id="BART01034035">
    <property type="protein sequence ID" value="GAH13769.1"/>
    <property type="molecule type" value="Genomic_DNA"/>
</dbReference>
<evidence type="ECO:0000313" key="1">
    <source>
        <dbReference type="EMBL" id="GAH13769.1"/>
    </source>
</evidence>
<name>X1E9D0_9ZZZZ</name>
<organism evidence="1">
    <name type="scientific">marine sediment metagenome</name>
    <dbReference type="NCBI Taxonomy" id="412755"/>
    <lineage>
        <taxon>unclassified sequences</taxon>
        <taxon>metagenomes</taxon>
        <taxon>ecological metagenomes</taxon>
    </lineage>
</organism>
<dbReference type="SUPFAM" id="SSF49373">
    <property type="entry name" value="Invasin/intimin cell-adhesion fragments"/>
    <property type="match status" value="1"/>
</dbReference>
<sequence length="102" mass="10535">DETLLTSIVVLPTNMTLEIGESKTITSVTAHYDNGTEANITFTTCTYESDKPGTATVNPSGTIKGIASCTASTAAIITVSYTEDATTKTDTISIVVTNPSPG</sequence>
<dbReference type="InterPro" id="IPR008964">
    <property type="entry name" value="Invasin/intimin_cell_adhesion"/>
</dbReference>
<proteinExistence type="predicted"/>
<dbReference type="Gene3D" id="2.60.40.1080">
    <property type="match status" value="1"/>
</dbReference>
<accession>X1E9D0</accession>
<dbReference type="AlphaFoldDB" id="X1E9D0"/>
<evidence type="ECO:0008006" key="2">
    <source>
        <dbReference type="Google" id="ProtNLM"/>
    </source>
</evidence>
<protein>
    <recommendedName>
        <fullName evidence="2">BIG2 domain-containing protein</fullName>
    </recommendedName>
</protein>
<gene>
    <name evidence="1" type="ORF">S01H4_58292</name>
</gene>
<reference evidence="1" key="1">
    <citation type="journal article" date="2014" name="Front. Microbiol.">
        <title>High frequency of phylogenetically diverse reductive dehalogenase-homologous genes in deep subseafloor sedimentary metagenomes.</title>
        <authorList>
            <person name="Kawai M."/>
            <person name="Futagami T."/>
            <person name="Toyoda A."/>
            <person name="Takaki Y."/>
            <person name="Nishi S."/>
            <person name="Hori S."/>
            <person name="Arai W."/>
            <person name="Tsubouchi T."/>
            <person name="Morono Y."/>
            <person name="Uchiyama I."/>
            <person name="Ito T."/>
            <person name="Fujiyama A."/>
            <person name="Inagaki F."/>
            <person name="Takami H."/>
        </authorList>
    </citation>
    <scope>NUCLEOTIDE SEQUENCE</scope>
    <source>
        <strain evidence="1">Expedition CK06-06</strain>
    </source>
</reference>
<feature type="non-terminal residue" evidence="1">
    <location>
        <position position="1"/>
    </location>
</feature>